<dbReference type="InterPro" id="IPR002104">
    <property type="entry name" value="Integrase_catalytic"/>
</dbReference>
<keyword evidence="4" id="KW-0233">DNA recombination</keyword>
<dbReference type="SUPFAM" id="SSF56349">
    <property type="entry name" value="DNA breaking-rejoining enzymes"/>
    <property type="match status" value="1"/>
</dbReference>
<dbReference type="Gene3D" id="1.10.443.10">
    <property type="entry name" value="Intergrase catalytic core"/>
    <property type="match status" value="1"/>
</dbReference>
<evidence type="ECO:0000259" key="5">
    <source>
        <dbReference type="PROSITE" id="PS51898"/>
    </source>
</evidence>
<dbReference type="PANTHER" id="PTHR30629">
    <property type="entry name" value="PROPHAGE INTEGRASE"/>
    <property type="match status" value="1"/>
</dbReference>
<reference evidence="6 7" key="1">
    <citation type="submission" date="2023-09" db="EMBL/GenBank/DDBJ databases">
        <authorList>
            <person name="Rey-Velasco X."/>
        </authorList>
    </citation>
    <scope>NUCLEOTIDE SEQUENCE [LARGE SCALE GENOMIC DNA]</scope>
    <source>
        <strain evidence="6 7">W431</strain>
    </source>
</reference>
<keyword evidence="7" id="KW-1185">Reference proteome</keyword>
<dbReference type="InterPro" id="IPR050808">
    <property type="entry name" value="Phage_Integrase"/>
</dbReference>
<dbReference type="Gene3D" id="1.10.150.130">
    <property type="match status" value="1"/>
</dbReference>
<evidence type="ECO:0000256" key="2">
    <source>
        <dbReference type="ARBA" id="ARBA00022908"/>
    </source>
</evidence>
<dbReference type="Pfam" id="PF00589">
    <property type="entry name" value="Phage_integrase"/>
    <property type="match status" value="1"/>
</dbReference>
<dbReference type="Proteomes" id="UP001266357">
    <property type="component" value="Unassembled WGS sequence"/>
</dbReference>
<dbReference type="EMBL" id="JAVRIF010000003">
    <property type="protein sequence ID" value="MDT0603420.1"/>
    <property type="molecule type" value="Genomic_DNA"/>
</dbReference>
<evidence type="ECO:0000256" key="1">
    <source>
        <dbReference type="ARBA" id="ARBA00008857"/>
    </source>
</evidence>
<evidence type="ECO:0000313" key="6">
    <source>
        <dbReference type="EMBL" id="MDT0603420.1"/>
    </source>
</evidence>
<proteinExistence type="inferred from homology"/>
<dbReference type="InterPro" id="IPR011010">
    <property type="entry name" value="DNA_brk_join_enz"/>
</dbReference>
<dbReference type="Gene3D" id="3.30.160.390">
    <property type="entry name" value="Integrase, DNA-binding domain"/>
    <property type="match status" value="1"/>
</dbReference>
<dbReference type="InterPro" id="IPR025166">
    <property type="entry name" value="Integrase_DNA_bind_dom"/>
</dbReference>
<gene>
    <name evidence="6" type="ORF">RM573_07405</name>
</gene>
<evidence type="ECO:0000256" key="3">
    <source>
        <dbReference type="ARBA" id="ARBA00023125"/>
    </source>
</evidence>
<feature type="domain" description="Tyr recombinase" evidence="5">
    <location>
        <begin position="205"/>
        <end position="394"/>
    </location>
</feature>
<keyword evidence="3" id="KW-0238">DNA-binding</keyword>
<dbReference type="RefSeq" id="WP_311579540.1">
    <property type="nucleotide sequence ID" value="NZ_JAVRIF010000003.1"/>
</dbReference>
<dbReference type="PANTHER" id="PTHR30629:SF2">
    <property type="entry name" value="PROPHAGE INTEGRASE INTS-RELATED"/>
    <property type="match status" value="1"/>
</dbReference>
<organism evidence="6 7">
    <name type="scientific">Thalassotalea castellviae</name>
    <dbReference type="NCBI Taxonomy" id="3075612"/>
    <lineage>
        <taxon>Bacteria</taxon>
        <taxon>Pseudomonadati</taxon>
        <taxon>Pseudomonadota</taxon>
        <taxon>Gammaproteobacteria</taxon>
        <taxon>Alteromonadales</taxon>
        <taxon>Colwelliaceae</taxon>
        <taxon>Thalassotalea</taxon>
    </lineage>
</organism>
<comment type="similarity">
    <text evidence="1">Belongs to the 'phage' integrase family.</text>
</comment>
<dbReference type="PROSITE" id="PS51898">
    <property type="entry name" value="TYR_RECOMBINASE"/>
    <property type="match status" value="1"/>
</dbReference>
<dbReference type="InterPro" id="IPR010998">
    <property type="entry name" value="Integrase_recombinase_N"/>
</dbReference>
<keyword evidence="2" id="KW-0229">DNA integration</keyword>
<dbReference type="InterPro" id="IPR013762">
    <property type="entry name" value="Integrase-like_cat_sf"/>
</dbReference>
<accession>A0ABU3A0E4</accession>
<dbReference type="Pfam" id="PF13356">
    <property type="entry name" value="Arm-DNA-bind_3"/>
    <property type="match status" value="1"/>
</dbReference>
<evidence type="ECO:0000256" key="4">
    <source>
        <dbReference type="ARBA" id="ARBA00023172"/>
    </source>
</evidence>
<protein>
    <submittedName>
        <fullName evidence="6">Integrase family protein</fullName>
    </submittedName>
</protein>
<evidence type="ECO:0000313" key="7">
    <source>
        <dbReference type="Proteomes" id="UP001266357"/>
    </source>
</evidence>
<sequence length="444" mass="51558">MGNSNSLPFRDDRIKALTELGEYKDSSLSGFGLRITKSKKTFQVRRKRKGKDIRVKIGEYPAMNLKQAKDKAYKVLSDIENGINPNEQRKEHENQAVTLDFVFNAYLASKSLKEKTVLGYKQAITCYLKEWQNKPLIKLNEDEVTYIHQQVSKRSKAQADLMARVLRAIFNFAKYEYRGTDDVFIFNENPVKILSHKRQWNHVPRKQTRIRPTELKQYLTAVNEVRNNPEYDRFTRSVCDAVEFALFTGLRKQEVLNIEWQRVNLKDGYFWIDETKNGDPLELPITDTLRKILMRCWSERDEAARYVFVGKTNGQAIKEPKYVLEKINNATKQEDNQLIAHWHDLRRTYATLAESIGVGGYTLKRLLNHRIKRTNDVTAGYVVLSADELQEPAKRVEQSILEHASLIDKKQGVDATLQDLLQGVSEEQKRAIIFQLSQVKENSK</sequence>
<comment type="caution">
    <text evidence="6">The sequence shown here is derived from an EMBL/GenBank/DDBJ whole genome shotgun (WGS) entry which is preliminary data.</text>
</comment>
<dbReference type="InterPro" id="IPR038488">
    <property type="entry name" value="Integrase_DNA-bd_sf"/>
</dbReference>
<name>A0ABU3A0E4_9GAMM</name>